<comment type="caution">
    <text evidence="4">The sequence shown here is derived from an EMBL/GenBank/DDBJ whole genome shotgun (WGS) entry which is preliminary data.</text>
</comment>
<dbReference type="InterPro" id="IPR012337">
    <property type="entry name" value="RNaseH-like_sf"/>
</dbReference>
<proteinExistence type="predicted"/>
<dbReference type="AlphaFoldDB" id="A0A6A4WYM3"/>
<evidence type="ECO:0000313" key="5">
    <source>
        <dbReference type="Proteomes" id="UP000440578"/>
    </source>
</evidence>
<dbReference type="Pfam" id="PF00665">
    <property type="entry name" value="rve"/>
    <property type="match status" value="1"/>
</dbReference>
<dbReference type="InterPro" id="IPR001584">
    <property type="entry name" value="Integrase_cat-core"/>
</dbReference>
<protein>
    <recommendedName>
        <fullName evidence="1">RNA-directed DNA polymerase</fullName>
        <ecNumber evidence="1">2.7.7.49</ecNumber>
    </recommendedName>
</protein>
<dbReference type="PANTHER" id="PTHR37984">
    <property type="entry name" value="PROTEIN CBG26694"/>
    <property type="match status" value="1"/>
</dbReference>
<accession>A0A6A4WYM3</accession>
<dbReference type="GO" id="GO:0015074">
    <property type="term" value="P:DNA integration"/>
    <property type="evidence" value="ECO:0007669"/>
    <property type="project" value="InterPro"/>
</dbReference>
<dbReference type="FunFam" id="3.30.420.10:FF:000063">
    <property type="entry name" value="Retrovirus-related Pol polyprotein from transposon 297-like Protein"/>
    <property type="match status" value="1"/>
</dbReference>
<dbReference type="SUPFAM" id="SSF53098">
    <property type="entry name" value="Ribonuclease H-like"/>
    <property type="match status" value="1"/>
</dbReference>
<dbReference type="EC" id="2.7.7.49" evidence="1"/>
<dbReference type="InterPro" id="IPR036397">
    <property type="entry name" value="RNaseH_sf"/>
</dbReference>
<sequence length="847" mass="93873">MLLIPDAGLATAGKPCVLGTDPARYHDIFEEWLEHASLLVNSLGVTDDTQKLNLLLLWGGRDLRKLAKVAGVDTESDPPTTFKAAIVQIRAHCRQHVNLSMAVFRLMHARQGEKTVTEFLDELDSLATQCQFDTNPYTPERAKKDAFIFGAASCTKAQVRFTAEDDEEAYQFEVDDKNSVGRVVEVGMIQPGHANVVQVSVNGTATSFFVDSGCNKTLIPVSAYHASLGKLEASSVKLRPYRTATLLRVKGEMRATLQSRNGAQCHTTVYIIDGHLAEPLLGDADAKALGILHIDAGGSAREGEPPGHVVGVAGITQEFQYQMVHLPGKANPCDYASRHPMPLSSYHAAQLDDMILYRHDEICINAVISDDTPDAINIKEVQEATARDPQSQKLIKCIQQGYITRDPDLDPFRQIFREFSFNRGVLLREDRLYIPASEPEPGAGSLRQRVVELAHEGHQGVGRCKRLLRAQVWFPHLDALVDEKISKCLACQASTFTPTRDPLKPTPLPERPWQRVAADFWGPLSSGEHLLVVIDEYSRYPEVEITSSTSGLATIPVLDKIFATHGIPESVKTDGGPPFNGHDFAMYARWAGFTHRRVSPEDPEANGLAEAFMKTIKKTWHTSRIEGKNPKQELYKLLRQYRATPHPSTGKPPAELLFNRPFRTRLLTAERPTPGTPSHDVQKHDARAKDVQKAYKDTPKNVRPHNIQTGDTVLLQRRSTKTASRYDPEPYKVVQMKGTQITATRGGSTLTRDSQKFKRIVRPQRPNYKRQRFPLTLHGNSDEPRLGSDWPTPPATVNGAAGPPHATAETSRPAELPPPPPTAAAPPSRRSARARRLPSHLAEYDLS</sequence>
<name>A0A6A4WYM3_AMPAM</name>
<evidence type="ECO:0000313" key="4">
    <source>
        <dbReference type="EMBL" id="KAF0307412.1"/>
    </source>
</evidence>
<dbReference type="PROSITE" id="PS50994">
    <property type="entry name" value="INTEGRASE"/>
    <property type="match status" value="1"/>
</dbReference>
<dbReference type="GO" id="GO:0003676">
    <property type="term" value="F:nucleic acid binding"/>
    <property type="evidence" value="ECO:0007669"/>
    <property type="project" value="InterPro"/>
</dbReference>
<dbReference type="PANTHER" id="PTHR37984:SF11">
    <property type="entry name" value="INTEGRASE CATALYTIC DOMAIN-CONTAINING PROTEIN"/>
    <property type="match status" value="1"/>
</dbReference>
<dbReference type="OrthoDB" id="6380665at2759"/>
<dbReference type="Pfam" id="PF17921">
    <property type="entry name" value="Integrase_H2C2"/>
    <property type="match status" value="1"/>
</dbReference>
<evidence type="ECO:0000256" key="1">
    <source>
        <dbReference type="ARBA" id="ARBA00012493"/>
    </source>
</evidence>
<gene>
    <name evidence="4" type="primary">K02A2.6_54</name>
    <name evidence="4" type="ORF">FJT64_021251</name>
</gene>
<dbReference type="EMBL" id="VIIS01000573">
    <property type="protein sequence ID" value="KAF0307412.1"/>
    <property type="molecule type" value="Genomic_DNA"/>
</dbReference>
<organism evidence="4 5">
    <name type="scientific">Amphibalanus amphitrite</name>
    <name type="common">Striped barnacle</name>
    <name type="synonym">Balanus amphitrite</name>
    <dbReference type="NCBI Taxonomy" id="1232801"/>
    <lineage>
        <taxon>Eukaryota</taxon>
        <taxon>Metazoa</taxon>
        <taxon>Ecdysozoa</taxon>
        <taxon>Arthropoda</taxon>
        <taxon>Crustacea</taxon>
        <taxon>Multicrustacea</taxon>
        <taxon>Cirripedia</taxon>
        <taxon>Thoracica</taxon>
        <taxon>Thoracicalcarea</taxon>
        <taxon>Balanomorpha</taxon>
        <taxon>Balanoidea</taxon>
        <taxon>Balanidae</taxon>
        <taxon>Amphibalaninae</taxon>
        <taxon>Amphibalanus</taxon>
    </lineage>
</organism>
<feature type="compositionally biased region" description="Basic residues" evidence="2">
    <location>
        <begin position="762"/>
        <end position="772"/>
    </location>
</feature>
<feature type="compositionally biased region" description="Pro residues" evidence="2">
    <location>
        <begin position="815"/>
        <end position="824"/>
    </location>
</feature>
<dbReference type="InterPro" id="IPR041588">
    <property type="entry name" value="Integrase_H2C2"/>
</dbReference>
<evidence type="ECO:0000256" key="2">
    <source>
        <dbReference type="SAM" id="MobiDB-lite"/>
    </source>
</evidence>
<dbReference type="GO" id="GO:0003964">
    <property type="term" value="F:RNA-directed DNA polymerase activity"/>
    <property type="evidence" value="ECO:0007669"/>
    <property type="project" value="UniProtKB-EC"/>
</dbReference>
<evidence type="ECO:0000259" key="3">
    <source>
        <dbReference type="PROSITE" id="PS50994"/>
    </source>
</evidence>
<dbReference type="Gene3D" id="1.10.340.70">
    <property type="match status" value="1"/>
</dbReference>
<dbReference type="Proteomes" id="UP000440578">
    <property type="component" value="Unassembled WGS sequence"/>
</dbReference>
<dbReference type="Gene3D" id="3.30.420.10">
    <property type="entry name" value="Ribonuclease H-like superfamily/Ribonuclease H"/>
    <property type="match status" value="1"/>
</dbReference>
<dbReference type="InterPro" id="IPR050951">
    <property type="entry name" value="Retrovirus_Pol_polyprotein"/>
</dbReference>
<keyword evidence="5" id="KW-1185">Reference proteome</keyword>
<feature type="region of interest" description="Disordered" evidence="2">
    <location>
        <begin position="762"/>
        <end position="847"/>
    </location>
</feature>
<reference evidence="4 5" key="1">
    <citation type="submission" date="2019-07" db="EMBL/GenBank/DDBJ databases">
        <title>Draft genome assembly of a fouling barnacle, Amphibalanus amphitrite (Darwin, 1854): The first reference genome for Thecostraca.</title>
        <authorList>
            <person name="Kim W."/>
        </authorList>
    </citation>
    <scope>NUCLEOTIDE SEQUENCE [LARGE SCALE GENOMIC DNA]</scope>
    <source>
        <strain evidence="4">SNU_AA5</strain>
        <tissue evidence="4">Soma without cirri and trophi</tissue>
    </source>
</reference>
<feature type="domain" description="Integrase catalytic" evidence="3">
    <location>
        <begin position="508"/>
        <end position="661"/>
    </location>
</feature>